<gene>
    <name evidence="1" type="ORF">QFC20_003822</name>
</gene>
<sequence length="75" mass="8266">MDGWASPTAPTETGTGDVLKKEAAIRDVIQLQQSLTQLLAQIDSTTAQNAKLEAEGDLLQMYIENLWFVCVDALW</sequence>
<comment type="caution">
    <text evidence="1">The sequence shown here is derived from an EMBL/GenBank/DDBJ whole genome shotgun (WGS) entry which is preliminary data.</text>
</comment>
<name>A0ACC2W7M1_9TREE</name>
<proteinExistence type="predicted"/>
<evidence type="ECO:0000313" key="1">
    <source>
        <dbReference type="EMBL" id="KAJ9107097.1"/>
    </source>
</evidence>
<reference evidence="1" key="1">
    <citation type="submission" date="2023-04" db="EMBL/GenBank/DDBJ databases">
        <title>Draft Genome sequencing of Naganishia species isolated from polar environments using Oxford Nanopore Technology.</title>
        <authorList>
            <person name="Leo P."/>
            <person name="Venkateswaran K."/>
        </authorList>
    </citation>
    <scope>NUCLEOTIDE SEQUENCE</scope>
    <source>
        <strain evidence="1">MNA-CCFEE 5262</strain>
    </source>
</reference>
<dbReference type="EMBL" id="JASBWS010000038">
    <property type="protein sequence ID" value="KAJ9107097.1"/>
    <property type="molecule type" value="Genomic_DNA"/>
</dbReference>
<dbReference type="Proteomes" id="UP001230649">
    <property type="component" value="Unassembled WGS sequence"/>
</dbReference>
<evidence type="ECO:0000313" key="2">
    <source>
        <dbReference type="Proteomes" id="UP001230649"/>
    </source>
</evidence>
<accession>A0ACC2W7M1</accession>
<keyword evidence="2" id="KW-1185">Reference proteome</keyword>
<organism evidence="1 2">
    <name type="scientific">Naganishia adeliensis</name>
    <dbReference type="NCBI Taxonomy" id="92952"/>
    <lineage>
        <taxon>Eukaryota</taxon>
        <taxon>Fungi</taxon>
        <taxon>Dikarya</taxon>
        <taxon>Basidiomycota</taxon>
        <taxon>Agaricomycotina</taxon>
        <taxon>Tremellomycetes</taxon>
        <taxon>Filobasidiales</taxon>
        <taxon>Filobasidiaceae</taxon>
        <taxon>Naganishia</taxon>
    </lineage>
</organism>
<protein>
    <submittedName>
        <fullName evidence="1">Uncharacterized protein</fullName>
    </submittedName>
</protein>